<evidence type="ECO:0000259" key="9">
    <source>
        <dbReference type="PROSITE" id="PS51192"/>
    </source>
</evidence>
<evidence type="ECO:0000256" key="8">
    <source>
        <dbReference type="SAM" id="MobiDB-lite"/>
    </source>
</evidence>
<keyword evidence="3 7" id="KW-0378">Hydrolase</keyword>
<dbReference type="GO" id="GO:0003724">
    <property type="term" value="F:RNA helicase activity"/>
    <property type="evidence" value="ECO:0007669"/>
    <property type="project" value="UniProtKB-EC"/>
</dbReference>
<feature type="domain" description="Helicase ATP-binding" evidence="9">
    <location>
        <begin position="77"/>
        <end position="277"/>
    </location>
</feature>
<dbReference type="GO" id="GO:0005524">
    <property type="term" value="F:ATP binding"/>
    <property type="evidence" value="ECO:0007669"/>
    <property type="project" value="UniProtKB-KW"/>
</dbReference>
<evidence type="ECO:0000256" key="3">
    <source>
        <dbReference type="ARBA" id="ARBA00022801"/>
    </source>
</evidence>
<dbReference type="InterPro" id="IPR011545">
    <property type="entry name" value="DEAD/DEAH_box_helicase_dom"/>
</dbReference>
<keyword evidence="4 7" id="KW-0347">Helicase</keyword>
<dbReference type="OMA" id="SINDRRN"/>
<feature type="region of interest" description="Disordered" evidence="8">
    <location>
        <begin position="116"/>
        <end position="138"/>
    </location>
</feature>
<dbReference type="Gene3D" id="3.40.50.300">
    <property type="entry name" value="P-loop containing nucleotide triphosphate hydrolases"/>
    <property type="match status" value="2"/>
</dbReference>
<dbReference type="InterPro" id="IPR001650">
    <property type="entry name" value="Helicase_C-like"/>
</dbReference>
<organism evidence="12 13">
    <name type="scientific">Orchesella cincta</name>
    <name type="common">Springtail</name>
    <name type="synonym">Podura cincta</name>
    <dbReference type="NCBI Taxonomy" id="48709"/>
    <lineage>
        <taxon>Eukaryota</taxon>
        <taxon>Metazoa</taxon>
        <taxon>Ecdysozoa</taxon>
        <taxon>Arthropoda</taxon>
        <taxon>Hexapoda</taxon>
        <taxon>Collembola</taxon>
        <taxon>Entomobryomorpha</taxon>
        <taxon>Entomobryoidea</taxon>
        <taxon>Orchesellidae</taxon>
        <taxon>Orchesellinae</taxon>
        <taxon>Orchesella</taxon>
    </lineage>
</organism>
<keyword evidence="5 7" id="KW-0067">ATP-binding</keyword>
<dbReference type="SMART" id="SM00487">
    <property type="entry name" value="DEXDc"/>
    <property type="match status" value="1"/>
</dbReference>
<dbReference type="InterPro" id="IPR027417">
    <property type="entry name" value="P-loop_NTPase"/>
</dbReference>
<dbReference type="InterPro" id="IPR014001">
    <property type="entry name" value="Helicase_ATP-bd"/>
</dbReference>
<evidence type="ECO:0000256" key="7">
    <source>
        <dbReference type="RuleBase" id="RU000492"/>
    </source>
</evidence>
<dbReference type="EC" id="3.6.4.13" evidence="1"/>
<keyword evidence="13" id="KW-1185">Reference proteome</keyword>
<evidence type="ECO:0000256" key="6">
    <source>
        <dbReference type="PROSITE-ProRule" id="PRU00552"/>
    </source>
</evidence>
<dbReference type="GO" id="GO:0016787">
    <property type="term" value="F:hydrolase activity"/>
    <property type="evidence" value="ECO:0007669"/>
    <property type="project" value="UniProtKB-KW"/>
</dbReference>
<dbReference type="InterPro" id="IPR000629">
    <property type="entry name" value="RNA-helicase_DEAD-box_CS"/>
</dbReference>
<dbReference type="Proteomes" id="UP000094527">
    <property type="component" value="Unassembled WGS sequence"/>
</dbReference>
<dbReference type="GO" id="GO:0003676">
    <property type="term" value="F:nucleic acid binding"/>
    <property type="evidence" value="ECO:0007669"/>
    <property type="project" value="InterPro"/>
</dbReference>
<dbReference type="SMART" id="SM00490">
    <property type="entry name" value="HELICc"/>
    <property type="match status" value="1"/>
</dbReference>
<comment type="caution">
    <text evidence="12">The sequence shown here is derived from an EMBL/GenBank/DDBJ whole genome shotgun (WGS) entry which is preliminary data.</text>
</comment>
<dbReference type="CDD" id="cd18787">
    <property type="entry name" value="SF2_C_DEAD"/>
    <property type="match status" value="1"/>
</dbReference>
<dbReference type="EMBL" id="LJIJ01000495">
    <property type="protein sequence ID" value="ODM96864.1"/>
    <property type="molecule type" value="Genomic_DNA"/>
</dbReference>
<dbReference type="AlphaFoldDB" id="A0A1D2MVN9"/>
<evidence type="ECO:0000256" key="5">
    <source>
        <dbReference type="ARBA" id="ARBA00022840"/>
    </source>
</evidence>
<name>A0A1D2MVN9_ORCCI</name>
<protein>
    <recommendedName>
        <fullName evidence="1">RNA helicase</fullName>
        <ecNumber evidence="1">3.6.4.13</ecNumber>
    </recommendedName>
</protein>
<evidence type="ECO:0000259" key="11">
    <source>
        <dbReference type="PROSITE" id="PS51195"/>
    </source>
</evidence>
<dbReference type="Pfam" id="PF00271">
    <property type="entry name" value="Helicase_C"/>
    <property type="match status" value="1"/>
</dbReference>
<comment type="similarity">
    <text evidence="7">Belongs to the DEAD box helicase family.</text>
</comment>
<feature type="compositionally biased region" description="Low complexity" evidence="8">
    <location>
        <begin position="120"/>
        <end position="129"/>
    </location>
</feature>
<evidence type="ECO:0000313" key="12">
    <source>
        <dbReference type="EMBL" id="ODM96864.1"/>
    </source>
</evidence>
<evidence type="ECO:0000256" key="4">
    <source>
        <dbReference type="ARBA" id="ARBA00022806"/>
    </source>
</evidence>
<evidence type="ECO:0000259" key="10">
    <source>
        <dbReference type="PROSITE" id="PS51194"/>
    </source>
</evidence>
<proteinExistence type="inferred from homology"/>
<dbReference type="GO" id="GO:0010468">
    <property type="term" value="P:regulation of gene expression"/>
    <property type="evidence" value="ECO:0007669"/>
    <property type="project" value="UniProtKB-ARBA"/>
</dbReference>
<dbReference type="PROSITE" id="PS51195">
    <property type="entry name" value="Q_MOTIF"/>
    <property type="match status" value="1"/>
</dbReference>
<dbReference type="PROSITE" id="PS51192">
    <property type="entry name" value="HELICASE_ATP_BIND_1"/>
    <property type="match status" value="1"/>
</dbReference>
<dbReference type="PANTHER" id="PTHR47958">
    <property type="entry name" value="ATP-DEPENDENT RNA HELICASE DBP3"/>
    <property type="match status" value="1"/>
</dbReference>
<gene>
    <name evidence="12" type="ORF">Ocin01_09817</name>
</gene>
<feature type="domain" description="Helicase C-terminal" evidence="10">
    <location>
        <begin position="305"/>
        <end position="452"/>
    </location>
</feature>
<dbReference type="SUPFAM" id="SSF52540">
    <property type="entry name" value="P-loop containing nucleoside triphosphate hydrolases"/>
    <property type="match status" value="1"/>
</dbReference>
<dbReference type="PROSITE" id="PS00039">
    <property type="entry name" value="DEAD_ATP_HELICASE"/>
    <property type="match status" value="1"/>
</dbReference>
<dbReference type="PROSITE" id="PS51194">
    <property type="entry name" value="HELICASE_CTER"/>
    <property type="match status" value="1"/>
</dbReference>
<dbReference type="InterPro" id="IPR014014">
    <property type="entry name" value="RNA_helicase_DEAD_Q_motif"/>
</dbReference>
<reference evidence="12 13" key="1">
    <citation type="journal article" date="2016" name="Genome Biol. Evol.">
        <title>Gene Family Evolution Reflects Adaptation to Soil Environmental Stressors in the Genome of the Collembolan Orchesella cincta.</title>
        <authorList>
            <person name="Faddeeva-Vakhrusheva A."/>
            <person name="Derks M.F."/>
            <person name="Anvar S.Y."/>
            <person name="Agamennone V."/>
            <person name="Suring W."/>
            <person name="Smit S."/>
            <person name="van Straalen N.M."/>
            <person name="Roelofs D."/>
        </authorList>
    </citation>
    <scope>NUCLEOTIDE SEQUENCE [LARGE SCALE GENOMIC DNA]</scope>
    <source>
        <tissue evidence="12">Mixed pool</tissue>
    </source>
</reference>
<dbReference type="Pfam" id="PF00270">
    <property type="entry name" value="DEAD"/>
    <property type="match status" value="1"/>
</dbReference>
<dbReference type="OrthoDB" id="196131at2759"/>
<evidence type="ECO:0000256" key="2">
    <source>
        <dbReference type="ARBA" id="ARBA00022741"/>
    </source>
</evidence>
<accession>A0A1D2MVN9</accession>
<keyword evidence="2 7" id="KW-0547">Nucleotide-binding</keyword>
<evidence type="ECO:0000313" key="13">
    <source>
        <dbReference type="Proteomes" id="UP000094527"/>
    </source>
</evidence>
<dbReference type="STRING" id="48709.A0A1D2MVN9"/>
<feature type="domain" description="DEAD-box RNA helicase Q" evidence="11">
    <location>
        <begin position="46"/>
        <end position="74"/>
    </location>
</feature>
<evidence type="ECO:0000256" key="1">
    <source>
        <dbReference type="ARBA" id="ARBA00012552"/>
    </source>
</evidence>
<sequence length="489" mass="54201">MNISNNTGGGYKYKLNCEGEELDYNTERDVHYCIRGANKQNGIISFADPHLGLDSRLLDNVTKAGLKKPTPIQRHGMPQLMAGLDVMCCSHTGSGKTAAYLLPIINQIVQAASLGGRAESTTPTPSSSRPENEKKSVTRPLALILTPTHELAMQISKDANVFGKGMPIQSFAVFGGQPLGFELRRLKDGTANILVATPGKLLHLLSEFKVVSLEKVQFFVVDEADEMFDRGFFPQIGDIVNQFLSPKEERVNALFSATFPNQIQYFAKKQLKPDYIFVVIGILGGASPDVCQEIVCASRAEKQMKLCQIVQNLEDEDKKVLVFCNKIEKVNDVADILLLRGFKAGRIHSELTQPERTQALRDFDEGKTTILVATSVAARGLNIRGMDLVLNYELPRDITDYIQRIGRTGRVGVAGETISFFDEDTDAELVQELVDALKTGNQKVPSFLSDLCAEAGNDNEYESEDDLHFKMKKLNIKKCLDVFEEEDAW</sequence>
<feature type="short sequence motif" description="Q motif" evidence="6">
    <location>
        <begin position="46"/>
        <end position="74"/>
    </location>
</feature>